<reference evidence="2 3" key="1">
    <citation type="journal article" date="2011" name="J. Bacteriol.">
        <title>Complete genome sequence of Algoriphagus sp. PR1, bacterial prey of a colony-forming choanoflagellate.</title>
        <authorList>
            <person name="Alegado R.A."/>
            <person name="Ferriera S."/>
            <person name="Nusbaum C."/>
            <person name="Young S.K."/>
            <person name="Zeng Q."/>
            <person name="Imamovic A."/>
            <person name="Fairclough S.R."/>
            <person name="King N."/>
        </authorList>
    </citation>
    <scope>NUCLEOTIDE SEQUENCE [LARGE SCALE GENOMIC DNA]</scope>
    <source>
        <strain evidence="2 3">PR1</strain>
    </source>
</reference>
<organism evidence="2 3">
    <name type="scientific">Algoriphagus machipongonensis</name>
    <dbReference type="NCBI Taxonomy" id="388413"/>
    <lineage>
        <taxon>Bacteria</taxon>
        <taxon>Pseudomonadati</taxon>
        <taxon>Bacteroidota</taxon>
        <taxon>Cytophagia</taxon>
        <taxon>Cytophagales</taxon>
        <taxon>Cyclobacteriaceae</taxon>
        <taxon>Algoriphagus</taxon>
    </lineage>
</organism>
<dbReference type="HOGENOM" id="CLU_043645_0_0_10"/>
<feature type="transmembrane region" description="Helical" evidence="1">
    <location>
        <begin position="146"/>
        <end position="169"/>
    </location>
</feature>
<keyword evidence="1" id="KW-1133">Transmembrane helix</keyword>
<feature type="transmembrane region" description="Helical" evidence="1">
    <location>
        <begin position="304"/>
        <end position="322"/>
    </location>
</feature>
<dbReference type="Pfam" id="PF13795">
    <property type="entry name" value="HupE_UreJ_2"/>
    <property type="match status" value="1"/>
</dbReference>
<protein>
    <submittedName>
        <fullName evidence="2">Membrane protein</fullName>
    </submittedName>
</protein>
<keyword evidence="1" id="KW-0472">Membrane</keyword>
<keyword evidence="1" id="KW-0812">Transmembrane</keyword>
<feature type="transmembrane region" description="Helical" evidence="1">
    <location>
        <begin position="237"/>
        <end position="257"/>
    </location>
</feature>
<sequence length="328" mass="36700">MERVSKITLFLLFVFQVVSVQAHEVRPAYLQIQEESPHVYSVLWKVPRTVDKVLDIQPKFEERFLLTETVPPRILEAFVLYTFKLSGEESLANSELRIDQLNTTGTDVLVNIQLLNGENHSFLLQPTQNSVHIPETPSIWMLAKTYTMLGIEHILFGFDHLLFVLALLVITKGFNKLLKTITAFTLAHSITLCFSALGFVNLPGPPVEAVIALSIVFLAHEIIKVQQGHPTLTSRRPWLVAFSFGLLHGFGFAGALADIGLPTNDIPMALATFNIGVELGQLMFVVVALGIFRLTQSIIPQQNWIRKTVPYVIGSVAAFWLIERIVAF</sequence>
<dbReference type="RefSeq" id="WP_008197606.1">
    <property type="nucleotide sequence ID" value="NZ_CM001023.1"/>
</dbReference>
<dbReference type="Proteomes" id="UP000003919">
    <property type="component" value="Unassembled WGS sequence"/>
</dbReference>
<dbReference type="InterPro" id="IPR032809">
    <property type="entry name" value="Put_HupE_UreJ"/>
</dbReference>
<dbReference type="eggNOG" id="COG2370">
    <property type="taxonomic scope" value="Bacteria"/>
</dbReference>
<gene>
    <name evidence="2" type="ORF">ALPR1_00380</name>
</gene>
<accession>A3HU29</accession>
<evidence type="ECO:0000313" key="3">
    <source>
        <dbReference type="Proteomes" id="UP000003919"/>
    </source>
</evidence>
<feature type="transmembrane region" description="Helical" evidence="1">
    <location>
        <begin position="269"/>
        <end position="292"/>
    </location>
</feature>
<keyword evidence="3" id="KW-1185">Reference proteome</keyword>
<feature type="transmembrane region" description="Helical" evidence="1">
    <location>
        <begin position="206"/>
        <end position="225"/>
    </location>
</feature>
<comment type="caution">
    <text evidence="2">The sequence shown here is derived from an EMBL/GenBank/DDBJ whole genome shotgun (WGS) entry which is preliminary data.</text>
</comment>
<proteinExistence type="predicted"/>
<dbReference type="OrthoDB" id="9808870at2"/>
<dbReference type="STRING" id="388413.ALPR1_00380"/>
<dbReference type="AlphaFoldDB" id="A3HU29"/>
<evidence type="ECO:0000256" key="1">
    <source>
        <dbReference type="SAM" id="Phobius"/>
    </source>
</evidence>
<evidence type="ECO:0000313" key="2">
    <source>
        <dbReference type="EMBL" id="EAZ81651.1"/>
    </source>
</evidence>
<name>A3HU29_9BACT</name>
<dbReference type="EMBL" id="AAXU02000001">
    <property type="protein sequence ID" value="EAZ81651.1"/>
    <property type="molecule type" value="Genomic_DNA"/>
</dbReference>